<evidence type="ECO:0000313" key="1">
    <source>
        <dbReference type="EMBL" id="REK68921.1"/>
    </source>
</evidence>
<dbReference type="RefSeq" id="WP_119705843.1">
    <property type="nucleotide sequence ID" value="NZ_JBHSOI010000001.1"/>
</dbReference>
<sequence length="136" mass="14931">MTDTPALTLRFDFDWQPSYRRAAWPFGITPRRAWVEVGDVQLTVRFGPWTLSSALDNVTGTDVTGPYAFVKTAGPPHLSFSDRGITFATNGERGLCVSFRDPVPGIDPTRRIRHPGATLTVQDVDGLARALSPRSS</sequence>
<name>A0A371NZA4_9ACTN</name>
<proteinExistence type="predicted"/>
<reference evidence="1 2" key="1">
    <citation type="submission" date="2018-08" db="EMBL/GenBank/DDBJ databases">
        <title>Aeromicrobium sp. M2KJ-4, whole genome shotgun sequence.</title>
        <authorList>
            <person name="Tuo L."/>
        </authorList>
    </citation>
    <scope>NUCLEOTIDE SEQUENCE [LARGE SCALE GENOMIC DNA]</scope>
    <source>
        <strain evidence="1 2">M2KJ-4</strain>
    </source>
</reference>
<keyword evidence="2" id="KW-1185">Reference proteome</keyword>
<comment type="caution">
    <text evidence="1">The sequence shown here is derived from an EMBL/GenBank/DDBJ whole genome shotgun (WGS) entry which is preliminary data.</text>
</comment>
<dbReference type="OrthoDB" id="191189at2"/>
<gene>
    <name evidence="1" type="ORF">DX116_18850</name>
</gene>
<dbReference type="AlphaFoldDB" id="A0A371NZA4"/>
<evidence type="ECO:0000313" key="2">
    <source>
        <dbReference type="Proteomes" id="UP000265581"/>
    </source>
</evidence>
<accession>A0A371NZA4</accession>
<dbReference type="EMBL" id="QUBR01000003">
    <property type="protein sequence ID" value="REK68921.1"/>
    <property type="molecule type" value="Genomic_DNA"/>
</dbReference>
<dbReference type="Proteomes" id="UP000265581">
    <property type="component" value="Unassembled WGS sequence"/>
</dbReference>
<protein>
    <submittedName>
        <fullName evidence="1">Uncharacterized protein</fullName>
    </submittedName>
</protein>
<organism evidence="1 2">
    <name type="scientific">Aeromicrobium endophyticum</name>
    <dbReference type="NCBI Taxonomy" id="2292704"/>
    <lineage>
        <taxon>Bacteria</taxon>
        <taxon>Bacillati</taxon>
        <taxon>Actinomycetota</taxon>
        <taxon>Actinomycetes</taxon>
        <taxon>Propionibacteriales</taxon>
        <taxon>Nocardioidaceae</taxon>
        <taxon>Aeromicrobium</taxon>
    </lineage>
</organism>